<dbReference type="SUPFAM" id="SSF52540">
    <property type="entry name" value="P-loop containing nucleoside triphosphate hydrolases"/>
    <property type="match status" value="1"/>
</dbReference>
<dbReference type="Pfam" id="PF00005">
    <property type="entry name" value="ABC_tran"/>
    <property type="match status" value="1"/>
</dbReference>
<evidence type="ECO:0000256" key="3">
    <source>
        <dbReference type="ARBA" id="ARBA00022741"/>
    </source>
</evidence>
<evidence type="ECO:0000313" key="6">
    <source>
        <dbReference type="EMBL" id="TMI74513.1"/>
    </source>
</evidence>
<dbReference type="PANTHER" id="PTHR42711:SF5">
    <property type="entry name" value="ABC TRANSPORTER ATP-BINDING PROTEIN NATA"/>
    <property type="match status" value="1"/>
</dbReference>
<evidence type="ECO:0000313" key="7">
    <source>
        <dbReference type="Proteomes" id="UP000318834"/>
    </source>
</evidence>
<proteinExistence type="inferred from homology"/>
<evidence type="ECO:0000256" key="4">
    <source>
        <dbReference type="ARBA" id="ARBA00022840"/>
    </source>
</evidence>
<dbReference type="AlphaFoldDB" id="A0A537IT45"/>
<sequence length="201" mass="21683">MGGKLTDTPVTYAIVAKGGVLVETVAQPSALRPAIPMRSDDAIVIRGLTKVFHPIELRLRSLHPLRRRPPISALQDLTLTVRCSEVLGLLGTNGAGKTTLLKILATLVLPNAGQAAVHGWDVVRDADQVRRIVGLVTSEERSFYWQLTGLENLEFFAAFQGLAARATVARIEELRWTLGLEALEAGHRPRAVTAAHCSAPG</sequence>
<evidence type="ECO:0000256" key="2">
    <source>
        <dbReference type="ARBA" id="ARBA00022448"/>
    </source>
</evidence>
<keyword evidence="2" id="KW-0813">Transport</keyword>
<name>A0A537IT45_9BACT</name>
<evidence type="ECO:0000256" key="1">
    <source>
        <dbReference type="ARBA" id="ARBA00005417"/>
    </source>
</evidence>
<dbReference type="InterPro" id="IPR050763">
    <property type="entry name" value="ABC_transporter_ATP-binding"/>
</dbReference>
<dbReference type="Gene3D" id="3.40.50.300">
    <property type="entry name" value="P-loop containing nucleotide triphosphate hydrolases"/>
    <property type="match status" value="1"/>
</dbReference>
<keyword evidence="3" id="KW-0547">Nucleotide-binding</keyword>
<dbReference type="Proteomes" id="UP000318834">
    <property type="component" value="Unassembled WGS sequence"/>
</dbReference>
<dbReference type="PANTHER" id="PTHR42711">
    <property type="entry name" value="ABC TRANSPORTER ATP-BINDING PROTEIN"/>
    <property type="match status" value="1"/>
</dbReference>
<feature type="domain" description="ABC transporter" evidence="5">
    <location>
        <begin position="74"/>
        <end position="183"/>
    </location>
</feature>
<dbReference type="GO" id="GO:0005524">
    <property type="term" value="F:ATP binding"/>
    <property type="evidence" value="ECO:0007669"/>
    <property type="project" value="UniProtKB-KW"/>
</dbReference>
<evidence type="ECO:0000259" key="5">
    <source>
        <dbReference type="Pfam" id="PF00005"/>
    </source>
</evidence>
<dbReference type="InterPro" id="IPR003439">
    <property type="entry name" value="ABC_transporter-like_ATP-bd"/>
</dbReference>
<reference evidence="6 7" key="1">
    <citation type="journal article" date="2019" name="Nat. Microbiol.">
        <title>Mediterranean grassland soil C-N compound turnover is dependent on rainfall and depth, and is mediated by genomically divergent microorganisms.</title>
        <authorList>
            <person name="Diamond S."/>
            <person name="Andeer P.F."/>
            <person name="Li Z."/>
            <person name="Crits-Christoph A."/>
            <person name="Burstein D."/>
            <person name="Anantharaman K."/>
            <person name="Lane K.R."/>
            <person name="Thomas B.C."/>
            <person name="Pan C."/>
            <person name="Northen T.R."/>
            <person name="Banfield J.F."/>
        </authorList>
    </citation>
    <scope>NUCLEOTIDE SEQUENCE [LARGE SCALE GENOMIC DNA]</scope>
    <source>
        <strain evidence="6">NP_8</strain>
    </source>
</reference>
<protein>
    <submittedName>
        <fullName evidence="6">ATP-binding cassette domain-containing protein</fullName>
    </submittedName>
</protein>
<dbReference type="GO" id="GO:0016887">
    <property type="term" value="F:ATP hydrolysis activity"/>
    <property type="evidence" value="ECO:0007669"/>
    <property type="project" value="InterPro"/>
</dbReference>
<gene>
    <name evidence="6" type="ORF">E6H05_08180</name>
</gene>
<dbReference type="InterPro" id="IPR027417">
    <property type="entry name" value="P-loop_NTPase"/>
</dbReference>
<dbReference type="EMBL" id="VBAP01000059">
    <property type="protein sequence ID" value="TMI74513.1"/>
    <property type="molecule type" value="Genomic_DNA"/>
</dbReference>
<comment type="similarity">
    <text evidence="1">Belongs to the ABC transporter superfamily.</text>
</comment>
<keyword evidence="4 6" id="KW-0067">ATP-binding</keyword>
<comment type="caution">
    <text evidence="6">The sequence shown here is derived from an EMBL/GenBank/DDBJ whole genome shotgun (WGS) entry which is preliminary data.</text>
</comment>
<accession>A0A537IT45</accession>
<organism evidence="6 7">
    <name type="scientific">Candidatus Segetimicrobium genomatis</name>
    <dbReference type="NCBI Taxonomy" id="2569760"/>
    <lineage>
        <taxon>Bacteria</taxon>
        <taxon>Bacillati</taxon>
        <taxon>Candidatus Sysuimicrobiota</taxon>
        <taxon>Candidatus Sysuimicrobiia</taxon>
        <taxon>Candidatus Sysuimicrobiales</taxon>
        <taxon>Candidatus Segetimicrobiaceae</taxon>
        <taxon>Candidatus Segetimicrobium</taxon>
    </lineage>
</organism>